<accession>A0A0A0JY82</accession>
<evidence type="ECO:0000313" key="8">
    <source>
        <dbReference type="EMBL" id="KGN41002.1"/>
    </source>
</evidence>
<evidence type="ECO:0000256" key="2">
    <source>
        <dbReference type="ARBA" id="ARBA00022729"/>
    </source>
</evidence>
<keyword evidence="5" id="KW-0676">Redox-active center</keyword>
<evidence type="ECO:0000313" key="9">
    <source>
        <dbReference type="Proteomes" id="UP000030013"/>
    </source>
</evidence>
<keyword evidence="2 6" id="KW-0732">Signal</keyword>
<keyword evidence="9" id="KW-1185">Reference proteome</keyword>
<dbReference type="InterPro" id="IPR036249">
    <property type="entry name" value="Thioredoxin-like_sf"/>
</dbReference>
<dbReference type="GO" id="GO:0016491">
    <property type="term" value="F:oxidoreductase activity"/>
    <property type="evidence" value="ECO:0007669"/>
    <property type="project" value="UniProtKB-KW"/>
</dbReference>
<evidence type="ECO:0000256" key="4">
    <source>
        <dbReference type="ARBA" id="ARBA00023157"/>
    </source>
</evidence>
<evidence type="ECO:0000256" key="3">
    <source>
        <dbReference type="ARBA" id="ARBA00023002"/>
    </source>
</evidence>
<reference evidence="8 9" key="1">
    <citation type="submission" date="2013-08" db="EMBL/GenBank/DDBJ databases">
        <title>The genome sequence of Knoellia aerolata.</title>
        <authorList>
            <person name="Zhu W."/>
            <person name="Wang G."/>
        </authorList>
    </citation>
    <scope>NUCLEOTIDE SEQUENCE [LARGE SCALE GENOMIC DNA]</scope>
    <source>
        <strain evidence="8 9">DSM 18566</strain>
    </source>
</reference>
<evidence type="ECO:0000256" key="6">
    <source>
        <dbReference type="SAM" id="SignalP"/>
    </source>
</evidence>
<dbReference type="EMBL" id="AVPL01000026">
    <property type="protein sequence ID" value="KGN41002.1"/>
    <property type="molecule type" value="Genomic_DNA"/>
</dbReference>
<dbReference type="Proteomes" id="UP000030013">
    <property type="component" value="Unassembled WGS sequence"/>
</dbReference>
<dbReference type="Gene3D" id="3.40.30.10">
    <property type="entry name" value="Glutaredoxin"/>
    <property type="match status" value="1"/>
</dbReference>
<dbReference type="eggNOG" id="COG1651">
    <property type="taxonomic scope" value="Bacteria"/>
</dbReference>
<evidence type="ECO:0000256" key="1">
    <source>
        <dbReference type="ARBA" id="ARBA00005791"/>
    </source>
</evidence>
<name>A0A0A0JY82_9MICO</name>
<keyword evidence="3" id="KW-0560">Oxidoreductase</keyword>
<protein>
    <submittedName>
        <fullName evidence="8">DSBA oxidoreductase</fullName>
    </submittedName>
</protein>
<feature type="chain" id="PRO_5038576743" evidence="6">
    <location>
        <begin position="22"/>
        <end position="221"/>
    </location>
</feature>
<evidence type="ECO:0000259" key="7">
    <source>
        <dbReference type="PROSITE" id="PS51352"/>
    </source>
</evidence>
<dbReference type="OrthoDB" id="117402at2"/>
<dbReference type="PANTHER" id="PTHR13887:SF14">
    <property type="entry name" value="DISULFIDE BOND FORMATION PROTEIN D"/>
    <property type="match status" value="1"/>
</dbReference>
<dbReference type="SUPFAM" id="SSF52833">
    <property type="entry name" value="Thioredoxin-like"/>
    <property type="match status" value="1"/>
</dbReference>
<dbReference type="InterPro" id="IPR013766">
    <property type="entry name" value="Thioredoxin_domain"/>
</dbReference>
<comment type="caution">
    <text evidence="8">The sequence shown here is derived from an EMBL/GenBank/DDBJ whole genome shotgun (WGS) entry which is preliminary data.</text>
</comment>
<evidence type="ECO:0000256" key="5">
    <source>
        <dbReference type="ARBA" id="ARBA00023284"/>
    </source>
</evidence>
<comment type="similarity">
    <text evidence="1">Belongs to the thioredoxin family. DsbA subfamily.</text>
</comment>
<keyword evidence="4" id="KW-1015">Disulfide bond</keyword>
<dbReference type="AlphaFoldDB" id="A0A0A0JY82"/>
<dbReference type="PANTHER" id="PTHR13887">
    <property type="entry name" value="GLUTATHIONE S-TRANSFERASE KAPPA"/>
    <property type="match status" value="1"/>
</dbReference>
<proteinExistence type="inferred from homology"/>
<dbReference type="InterPro" id="IPR012336">
    <property type="entry name" value="Thioredoxin-like_fold"/>
</dbReference>
<dbReference type="STRING" id="1385519.N801_09980"/>
<sequence>MKRNVIVSSLVIAAFVALVTAALTLGAKTANPSDRADAAATGTATGKLVRDDSHRLGAAGTGKVVLVEFLDFECEACRAAYPLVEEMRATYAGKVDFVVRYFPIDSHANAVNSAVAVEAAAQQGKFEEMYKRMYDTQATWGEQQESKAPVFRGFADELGLDMAAYDKAVADKATLERVERDRQDGLDLGVQGTPTFFLNGKKLEPTSTQDFRDKIDAALNG</sequence>
<feature type="signal peptide" evidence="6">
    <location>
        <begin position="1"/>
        <end position="21"/>
    </location>
</feature>
<dbReference type="Pfam" id="PF13462">
    <property type="entry name" value="Thioredoxin_4"/>
    <property type="match status" value="1"/>
</dbReference>
<gene>
    <name evidence="8" type="ORF">N801_09980</name>
</gene>
<feature type="domain" description="Thioredoxin" evidence="7">
    <location>
        <begin position="30"/>
        <end position="220"/>
    </location>
</feature>
<organism evidence="8 9">
    <name type="scientific">Knoellia aerolata DSM 18566</name>
    <dbReference type="NCBI Taxonomy" id="1385519"/>
    <lineage>
        <taxon>Bacteria</taxon>
        <taxon>Bacillati</taxon>
        <taxon>Actinomycetota</taxon>
        <taxon>Actinomycetes</taxon>
        <taxon>Micrococcales</taxon>
        <taxon>Intrasporangiaceae</taxon>
        <taxon>Knoellia</taxon>
    </lineage>
</organism>
<dbReference type="PROSITE" id="PS51352">
    <property type="entry name" value="THIOREDOXIN_2"/>
    <property type="match status" value="1"/>
</dbReference>